<sequence>MARSKARQRQRQKKVRSTGQLRQRLEDAMARGSYQRAREEAKALYKQEPTPENRRYLVETTIGRAAQMRQVGQPDEAIKLLMTIAADVPDTPDQFVPYLNELLLAGDWQTADRLIGQVTDTEMQGQLAALRIDNAVMCGEASQARLPASLVPLAQCVRQALVDWEQGNDSAANDTVADLAENSPWCDWKMLVRGLTAFYSNPSLALECWRQLDGNRAPAAIAAPLWGQIDKGFLAQHPQRMAMSARGQQVYDAPWITALEHVQQALLQSDITTALRHAQTVNTSLPLDMQELQDRLSRMLYWQVARLGDEDDIALFSATFGAPPDDPSLNRLQALIDEQDIFFLDDAQAAWAKYEQDLLHHNIITPASDRDLARSLLWLHMGEIAEKEAPTPPRGLTLPHQKDAGCAIDTLQCFRRSVELAPQHLTAHEVLIGLLHVIGDQPEAVRAAHELLNHFPEHDAALGIVADDAFRHDRYEEALALQTRALRIRPHEAIVQGRLRMYQLAVARLRAQQGQFDEAREILRSCLEHTDTDQQSNILCRMAAVELKAGQQQDGERLFEQACEAGAIRLVTVFLMLIESVRMPLDAKWIKKIDREFRRGLKAKVYGPSVVEMIKILEVFALLGTHYDELEEHQELVLQYLKRSRQVRFSEDEFITLCNALPKLNVSTLLLDIIKRAMRSYPQQPVFHVAFATYYLGLPPEEWPLYEVDETLHEAEYLVQGDPNQKELAAKIDVLLTVVHAAMDQDRRDRFLNSYDDDDDEFDRDPFEPSIIDLFGKLADLFDAALDDDDPDDDLPFPPPPRRKKAKKRRR</sequence>
<feature type="region of interest" description="Disordered" evidence="1">
    <location>
        <begin position="1"/>
        <end position="24"/>
    </location>
</feature>
<gene>
    <name evidence="2" type="ORF">ETSY1_09745</name>
</gene>
<feature type="compositionally biased region" description="Basic residues" evidence="1">
    <location>
        <begin position="801"/>
        <end position="811"/>
    </location>
</feature>
<evidence type="ECO:0000256" key="1">
    <source>
        <dbReference type="SAM" id="MobiDB-lite"/>
    </source>
</evidence>
<dbReference type="Proteomes" id="UP000019141">
    <property type="component" value="Unassembled WGS sequence"/>
</dbReference>
<comment type="caution">
    <text evidence="2">The sequence shown here is derived from an EMBL/GenBank/DDBJ whole genome shotgun (WGS) entry which is preliminary data.</text>
</comment>
<name>W4LSK2_ENTF1</name>
<proteinExistence type="predicted"/>
<organism evidence="2 3">
    <name type="scientific">Entotheonella factor</name>
    <dbReference type="NCBI Taxonomy" id="1429438"/>
    <lineage>
        <taxon>Bacteria</taxon>
        <taxon>Pseudomonadati</taxon>
        <taxon>Nitrospinota/Tectimicrobiota group</taxon>
        <taxon>Candidatus Tectimicrobiota</taxon>
        <taxon>Candidatus Entotheonellia</taxon>
        <taxon>Candidatus Entotheonellales</taxon>
        <taxon>Candidatus Entotheonellaceae</taxon>
        <taxon>Candidatus Entotheonella</taxon>
    </lineage>
</organism>
<feature type="compositionally biased region" description="Basic residues" evidence="1">
    <location>
        <begin position="1"/>
        <end position="16"/>
    </location>
</feature>
<accession>W4LSK2</accession>
<evidence type="ECO:0000313" key="2">
    <source>
        <dbReference type="EMBL" id="ETX00830.1"/>
    </source>
</evidence>
<dbReference type="SUPFAM" id="SSF48452">
    <property type="entry name" value="TPR-like"/>
    <property type="match status" value="1"/>
</dbReference>
<keyword evidence="3" id="KW-1185">Reference proteome</keyword>
<dbReference type="AlphaFoldDB" id="W4LSK2"/>
<dbReference type="InterPro" id="IPR011990">
    <property type="entry name" value="TPR-like_helical_dom_sf"/>
</dbReference>
<dbReference type="EMBL" id="AZHW01000299">
    <property type="protein sequence ID" value="ETX00830.1"/>
    <property type="molecule type" value="Genomic_DNA"/>
</dbReference>
<dbReference type="PATRIC" id="fig|1429438.4.peg.1998"/>
<protein>
    <submittedName>
        <fullName evidence="2">Uncharacterized protein</fullName>
    </submittedName>
</protein>
<dbReference type="HOGENOM" id="CLU_347706_0_0_7"/>
<evidence type="ECO:0000313" key="3">
    <source>
        <dbReference type="Proteomes" id="UP000019141"/>
    </source>
</evidence>
<reference evidence="2 3" key="1">
    <citation type="journal article" date="2014" name="Nature">
        <title>An environmental bacterial taxon with a large and distinct metabolic repertoire.</title>
        <authorList>
            <person name="Wilson M.C."/>
            <person name="Mori T."/>
            <person name="Ruckert C."/>
            <person name="Uria A.R."/>
            <person name="Helf M.J."/>
            <person name="Takada K."/>
            <person name="Gernert C."/>
            <person name="Steffens U.A."/>
            <person name="Heycke N."/>
            <person name="Schmitt S."/>
            <person name="Rinke C."/>
            <person name="Helfrich E.J."/>
            <person name="Brachmann A.O."/>
            <person name="Gurgui C."/>
            <person name="Wakimoto T."/>
            <person name="Kracht M."/>
            <person name="Crusemann M."/>
            <person name="Hentschel U."/>
            <person name="Abe I."/>
            <person name="Matsunaga S."/>
            <person name="Kalinowski J."/>
            <person name="Takeyama H."/>
            <person name="Piel J."/>
        </authorList>
    </citation>
    <scope>NUCLEOTIDE SEQUENCE [LARGE SCALE GENOMIC DNA]</scope>
    <source>
        <strain evidence="3">TSY1</strain>
    </source>
</reference>
<feature type="region of interest" description="Disordered" evidence="1">
    <location>
        <begin position="787"/>
        <end position="811"/>
    </location>
</feature>
<dbReference type="Gene3D" id="1.25.40.10">
    <property type="entry name" value="Tetratricopeptide repeat domain"/>
    <property type="match status" value="1"/>
</dbReference>